<dbReference type="PANTHER" id="PTHR31836:SF24">
    <property type="entry name" value="RLPA-LIKE PROTEIN DOUBLE-PSI BETA-BARREL DOMAIN-CONTAINING PROTEIN"/>
    <property type="match status" value="1"/>
</dbReference>
<feature type="signal peptide" evidence="3">
    <location>
        <begin position="1"/>
        <end position="15"/>
    </location>
</feature>
<accession>A0A0D7BPM0</accession>
<dbReference type="PANTHER" id="PTHR31836">
    <property type="match status" value="1"/>
</dbReference>
<feature type="chain" id="PRO_5012294368" description="Expansin-like EG45 domain-containing protein" evidence="3">
    <location>
        <begin position="16"/>
        <end position="228"/>
    </location>
</feature>
<evidence type="ECO:0000313" key="5">
    <source>
        <dbReference type="Proteomes" id="UP000054007"/>
    </source>
</evidence>
<protein>
    <recommendedName>
        <fullName evidence="6">Expansin-like EG45 domain-containing protein</fullName>
    </recommendedName>
</protein>
<dbReference type="InterPro" id="IPR036908">
    <property type="entry name" value="RlpA-like_sf"/>
</dbReference>
<evidence type="ECO:0000256" key="1">
    <source>
        <dbReference type="ARBA" id="ARBA00022729"/>
    </source>
</evidence>
<evidence type="ECO:0000313" key="4">
    <source>
        <dbReference type="EMBL" id="KIY72160.1"/>
    </source>
</evidence>
<feature type="region of interest" description="Disordered" evidence="2">
    <location>
        <begin position="65"/>
        <end position="122"/>
    </location>
</feature>
<organism evidence="4 5">
    <name type="scientific">Cylindrobasidium torrendii FP15055 ss-10</name>
    <dbReference type="NCBI Taxonomy" id="1314674"/>
    <lineage>
        <taxon>Eukaryota</taxon>
        <taxon>Fungi</taxon>
        <taxon>Dikarya</taxon>
        <taxon>Basidiomycota</taxon>
        <taxon>Agaricomycotina</taxon>
        <taxon>Agaricomycetes</taxon>
        <taxon>Agaricomycetidae</taxon>
        <taxon>Agaricales</taxon>
        <taxon>Marasmiineae</taxon>
        <taxon>Physalacriaceae</taxon>
        <taxon>Cylindrobasidium</taxon>
    </lineage>
</organism>
<sequence length="228" mass="23708">MQLNFLNLLAAAAFAVSVNMPVAAGRALEADHMDVFAARGVSHHNMLSKKSNIQRRLARRASCRATVVPTSSSTSATPTSTQAPETTSTPPADTYTPPADTYTPPAETYSAPAQTTTASSGGQGTGYSGTATYFFQNGVAGACGNVNSDDAFIVAIPYALWGDQNSRSDNCGKTVTMCNDKTGSCIDATVADLCPTCVGDYSIDLSQGLYNALAAGADGVFQTTYYLH</sequence>
<keyword evidence="1 3" id="KW-0732">Signal</keyword>
<dbReference type="EMBL" id="KN880446">
    <property type="protein sequence ID" value="KIY72160.1"/>
    <property type="molecule type" value="Genomic_DNA"/>
</dbReference>
<evidence type="ECO:0000256" key="2">
    <source>
        <dbReference type="SAM" id="MobiDB-lite"/>
    </source>
</evidence>
<dbReference type="CDD" id="cd22191">
    <property type="entry name" value="DPBB_RlpA_EXP_N-like"/>
    <property type="match status" value="1"/>
</dbReference>
<evidence type="ECO:0008006" key="6">
    <source>
        <dbReference type="Google" id="ProtNLM"/>
    </source>
</evidence>
<dbReference type="Proteomes" id="UP000054007">
    <property type="component" value="Unassembled WGS sequence"/>
</dbReference>
<evidence type="ECO:0000256" key="3">
    <source>
        <dbReference type="SAM" id="SignalP"/>
    </source>
</evidence>
<dbReference type="InterPro" id="IPR051477">
    <property type="entry name" value="Expansin_CellWall"/>
</dbReference>
<reference evidence="4 5" key="1">
    <citation type="journal article" date="2015" name="Fungal Genet. Biol.">
        <title>Evolution of novel wood decay mechanisms in Agaricales revealed by the genome sequences of Fistulina hepatica and Cylindrobasidium torrendii.</title>
        <authorList>
            <person name="Floudas D."/>
            <person name="Held B.W."/>
            <person name="Riley R."/>
            <person name="Nagy L.G."/>
            <person name="Koehler G."/>
            <person name="Ransdell A.S."/>
            <person name="Younus H."/>
            <person name="Chow J."/>
            <person name="Chiniquy J."/>
            <person name="Lipzen A."/>
            <person name="Tritt A."/>
            <person name="Sun H."/>
            <person name="Haridas S."/>
            <person name="LaButti K."/>
            <person name="Ohm R.A."/>
            <person name="Kues U."/>
            <person name="Blanchette R.A."/>
            <person name="Grigoriev I.V."/>
            <person name="Minto R.E."/>
            <person name="Hibbett D.S."/>
        </authorList>
    </citation>
    <scope>NUCLEOTIDE SEQUENCE [LARGE SCALE GENOMIC DNA]</scope>
    <source>
        <strain evidence="4 5">FP15055 ss-10</strain>
    </source>
</reference>
<dbReference type="Gene3D" id="2.40.40.10">
    <property type="entry name" value="RlpA-like domain"/>
    <property type="match status" value="1"/>
</dbReference>
<feature type="compositionally biased region" description="Low complexity" evidence="2">
    <location>
        <begin position="65"/>
        <end position="120"/>
    </location>
</feature>
<dbReference type="STRING" id="1314674.A0A0D7BPM0"/>
<dbReference type="SUPFAM" id="SSF50685">
    <property type="entry name" value="Barwin-like endoglucanases"/>
    <property type="match status" value="1"/>
</dbReference>
<gene>
    <name evidence="4" type="ORF">CYLTODRAFT_418137</name>
</gene>
<dbReference type="OrthoDB" id="623670at2759"/>
<keyword evidence="5" id="KW-1185">Reference proteome</keyword>
<dbReference type="AlphaFoldDB" id="A0A0D7BPM0"/>
<name>A0A0D7BPM0_9AGAR</name>
<proteinExistence type="predicted"/>